<gene>
    <name evidence="5" type="ORF">AFUS01_LOCUS42116</name>
</gene>
<dbReference type="FunFam" id="3.90.640.10:FF:000003">
    <property type="entry name" value="Molecular chaperone DnaK"/>
    <property type="match status" value="1"/>
</dbReference>
<keyword evidence="6" id="KW-1185">Reference proteome</keyword>
<organism evidence="5 6">
    <name type="scientific">Allacma fusca</name>
    <dbReference type="NCBI Taxonomy" id="39272"/>
    <lineage>
        <taxon>Eukaryota</taxon>
        <taxon>Metazoa</taxon>
        <taxon>Ecdysozoa</taxon>
        <taxon>Arthropoda</taxon>
        <taxon>Hexapoda</taxon>
        <taxon>Collembola</taxon>
        <taxon>Symphypleona</taxon>
        <taxon>Sminthuridae</taxon>
        <taxon>Allacma</taxon>
    </lineage>
</organism>
<dbReference type="InterPro" id="IPR018181">
    <property type="entry name" value="Heat_shock_70_CS"/>
</dbReference>
<dbReference type="GO" id="GO:0140662">
    <property type="term" value="F:ATP-dependent protein folding chaperone"/>
    <property type="evidence" value="ECO:0007669"/>
    <property type="project" value="InterPro"/>
</dbReference>
<evidence type="ECO:0008006" key="7">
    <source>
        <dbReference type="Google" id="ProtNLM"/>
    </source>
</evidence>
<evidence type="ECO:0000256" key="3">
    <source>
        <dbReference type="ARBA" id="ARBA00022840"/>
    </source>
</evidence>
<dbReference type="Pfam" id="PF00012">
    <property type="entry name" value="HSP70"/>
    <property type="match status" value="1"/>
</dbReference>
<dbReference type="AlphaFoldDB" id="A0A8J2LLP7"/>
<dbReference type="GO" id="GO:0005524">
    <property type="term" value="F:ATP binding"/>
    <property type="evidence" value="ECO:0007669"/>
    <property type="project" value="UniProtKB-KW"/>
</dbReference>
<dbReference type="Proteomes" id="UP000708208">
    <property type="component" value="Unassembled WGS sequence"/>
</dbReference>
<dbReference type="FunFam" id="3.30.30.30:FF:000005">
    <property type="entry name" value="Heat shock protein ssb1"/>
    <property type="match status" value="1"/>
</dbReference>
<dbReference type="EMBL" id="CAJVCH010565047">
    <property type="protein sequence ID" value="CAG7832432.1"/>
    <property type="molecule type" value="Genomic_DNA"/>
</dbReference>
<reference evidence="5" key="1">
    <citation type="submission" date="2021-06" db="EMBL/GenBank/DDBJ databases">
        <authorList>
            <person name="Hodson N. C."/>
            <person name="Mongue J. A."/>
            <person name="Jaron S. K."/>
        </authorList>
    </citation>
    <scope>NUCLEOTIDE SEQUENCE</scope>
</reference>
<comment type="similarity">
    <text evidence="1">Belongs to the heat shock protein 70 family.</text>
</comment>
<dbReference type="OrthoDB" id="29851at2759"/>
<dbReference type="InterPro" id="IPR013126">
    <property type="entry name" value="Hsp_70_fam"/>
</dbReference>
<name>A0A8J2LLP7_9HEXA</name>
<accession>A0A8J2LLP7</accession>
<keyword evidence="3" id="KW-0067">ATP-binding</keyword>
<evidence type="ECO:0000256" key="4">
    <source>
        <dbReference type="SAM" id="MobiDB-lite"/>
    </source>
</evidence>
<dbReference type="PROSITE" id="PS01036">
    <property type="entry name" value="HSP70_3"/>
    <property type="match status" value="1"/>
</dbReference>
<proteinExistence type="inferred from homology"/>
<evidence type="ECO:0000313" key="5">
    <source>
        <dbReference type="EMBL" id="CAG7832432.1"/>
    </source>
</evidence>
<sequence>MENRLKVKLSNRNIFYCNSSNNDLMPSEILPLHRESFVGVDDTNLESMFAYQIDSTDLAFVVAMRVGPDFNAFATAFVQLPAVTDAKEFEDFMDPNQWTKYFYRKYATAKEGQAKQWLNVEIANDDQIVTHTFMPINPRLKVKFDDEHIQDDIKLWPFDVIDDEGQLKVKAEGKALLPEDISKELLAYLKSTAEERLGFKITQAVVTVPAYFTPHQRQLTIQACNNAGLKVLQLMTEPTAAAVAYNLHRGDDTDKNALIYDLGGGTFDVAVLSMTKNLIRIRSLGGDTRLGGEDFDRILVDYCILQFEKLHGQNLADGKHSGNAQVKFKVSKRLRRIKKECEKQKCFLSQAKSVTICIDAIFGELDMSIMIKRETFEELIQEYLDRSIKVMEVAIADSGVSKEDIQDIVLIGGSSRIPKVEEMLGEYFQKPLYKAVNADEAVAAGAAIQAYYAQQCDFTGIAIEQPNKKHSRPFDESPTSSTPFEMSSPTSDSPDFSTWSSSKSLGSVVVSRRSESPSRSNKSNIRRLSGPLTTNESKTGTTITLGVYIDEEKVTALELKDGKVTVHSKPILDPYDNPPLIAIRERFYTGKEAEKFSGGENFYRILDLITRPTNKICQLTDSRSSDFGILFEEELIAAFLRDLMHKLKRAKGTNIGAVVLALPFVPTCAQRERIKIAAVLAKIPNTHLYSCPILTTISYASLRKSMELQTNFETITFLVVHYGKRFLTSTLIAYSPQLMRIKNYFSSYCLEEDESREFVEAHEKITDSKFSGPSEALSTIHQKILSSSCPEEEITSVDFGFLISCHDSKPIDNLVSKFIKKTVYTFDDLSGPLAGASILATKAFNLGETPIFDAVPGNLQCSVKLDKNIQTVFDERNESILPYPGEVFHQIISLGERSRGAVISLKEVLPHRTSEICTYRLSTPFSNNNQSSIPVTCHVDEDGLLYLFVEETEVNDIEFFRTDKLNSDVEKISNRIDSFSRFYKSLDKRGWKGYTLKGTISRANIFNSKN</sequence>
<feature type="region of interest" description="Disordered" evidence="4">
    <location>
        <begin position="467"/>
        <end position="536"/>
    </location>
</feature>
<comment type="caution">
    <text evidence="5">The sequence shown here is derived from an EMBL/GenBank/DDBJ whole genome shotgun (WGS) entry which is preliminary data.</text>
</comment>
<evidence type="ECO:0000313" key="6">
    <source>
        <dbReference type="Proteomes" id="UP000708208"/>
    </source>
</evidence>
<dbReference type="FunFam" id="3.30.420.40:FF:000028">
    <property type="entry name" value="heat shock 70 kDa protein-like"/>
    <property type="match status" value="1"/>
</dbReference>
<keyword evidence="2" id="KW-0547">Nucleotide-binding</keyword>
<evidence type="ECO:0000256" key="2">
    <source>
        <dbReference type="ARBA" id="ARBA00022741"/>
    </source>
</evidence>
<evidence type="ECO:0000256" key="1">
    <source>
        <dbReference type="ARBA" id="ARBA00007381"/>
    </source>
</evidence>
<protein>
    <recommendedName>
        <fullName evidence="7">Heat shock protein 70</fullName>
    </recommendedName>
</protein>
<dbReference type="PANTHER" id="PTHR19375">
    <property type="entry name" value="HEAT SHOCK PROTEIN 70KDA"/>
    <property type="match status" value="1"/>
</dbReference>
<feature type="compositionally biased region" description="Low complexity" evidence="4">
    <location>
        <begin position="487"/>
        <end position="523"/>
    </location>
</feature>